<evidence type="ECO:0000256" key="7">
    <source>
        <dbReference type="SAM" id="Phobius"/>
    </source>
</evidence>
<gene>
    <name evidence="9" type="ORF">H8R91_08395</name>
</gene>
<feature type="transmembrane region" description="Helical" evidence="7">
    <location>
        <begin position="57"/>
        <end position="76"/>
    </location>
</feature>
<name>A0ABR7HLW5_9FIRM</name>
<evidence type="ECO:0000256" key="6">
    <source>
        <dbReference type="ARBA" id="ARBA00023136"/>
    </source>
</evidence>
<evidence type="ECO:0000259" key="8">
    <source>
        <dbReference type="SMART" id="SM00014"/>
    </source>
</evidence>
<dbReference type="InterPro" id="IPR000326">
    <property type="entry name" value="PAP2/HPO"/>
</dbReference>
<dbReference type="PANTHER" id="PTHR14969">
    <property type="entry name" value="SPHINGOSINE-1-PHOSPHATE PHOSPHOHYDROLASE"/>
    <property type="match status" value="1"/>
</dbReference>
<keyword evidence="6 7" id="KW-0472">Membrane</keyword>
<comment type="subcellular location">
    <subcellularLocation>
        <location evidence="1">Cell membrane</location>
        <topology evidence="1">Multi-pass membrane protein</topology>
    </subcellularLocation>
</comment>
<evidence type="ECO:0000256" key="2">
    <source>
        <dbReference type="ARBA" id="ARBA00022475"/>
    </source>
</evidence>
<dbReference type="Proteomes" id="UP000636755">
    <property type="component" value="Unassembled WGS sequence"/>
</dbReference>
<evidence type="ECO:0000313" key="9">
    <source>
        <dbReference type="EMBL" id="MBC5728533.1"/>
    </source>
</evidence>
<keyword evidence="10" id="KW-1185">Reference proteome</keyword>
<evidence type="ECO:0000256" key="1">
    <source>
        <dbReference type="ARBA" id="ARBA00004651"/>
    </source>
</evidence>
<keyword evidence="5 7" id="KW-1133">Transmembrane helix</keyword>
<dbReference type="Pfam" id="PF01569">
    <property type="entry name" value="PAP2"/>
    <property type="match status" value="1"/>
</dbReference>
<proteinExistence type="predicted"/>
<reference evidence="9 10" key="1">
    <citation type="submission" date="2020-08" db="EMBL/GenBank/DDBJ databases">
        <title>Genome public.</title>
        <authorList>
            <person name="Liu C."/>
            <person name="Sun Q."/>
        </authorList>
    </citation>
    <scope>NUCLEOTIDE SEQUENCE [LARGE SCALE GENOMIC DNA]</scope>
    <source>
        <strain evidence="9 10">NSJ-71</strain>
    </source>
</reference>
<dbReference type="RefSeq" id="WP_022235203.1">
    <property type="nucleotide sequence ID" value="NZ_JACOPS010000004.1"/>
</dbReference>
<dbReference type="SMART" id="SM00014">
    <property type="entry name" value="acidPPc"/>
    <property type="match status" value="1"/>
</dbReference>
<dbReference type="InterPro" id="IPR036938">
    <property type="entry name" value="PAP2/HPO_sf"/>
</dbReference>
<evidence type="ECO:0000256" key="4">
    <source>
        <dbReference type="ARBA" id="ARBA00022801"/>
    </source>
</evidence>
<feature type="transmembrane region" description="Helical" evidence="7">
    <location>
        <begin position="157"/>
        <end position="175"/>
    </location>
</feature>
<protein>
    <submittedName>
        <fullName evidence="9">Phosphatase PAP2 family protein</fullName>
    </submittedName>
</protein>
<organism evidence="9 10">
    <name type="scientific">Ruminococcus intestinalis</name>
    <dbReference type="NCBI Taxonomy" id="2763066"/>
    <lineage>
        <taxon>Bacteria</taxon>
        <taxon>Bacillati</taxon>
        <taxon>Bacillota</taxon>
        <taxon>Clostridia</taxon>
        <taxon>Eubacteriales</taxon>
        <taxon>Oscillospiraceae</taxon>
        <taxon>Ruminococcus</taxon>
    </lineage>
</organism>
<feature type="domain" description="Phosphatidic acid phosphatase type 2/haloperoxidase" evidence="8">
    <location>
        <begin position="59"/>
        <end position="168"/>
    </location>
</feature>
<feature type="transmembrane region" description="Helical" evidence="7">
    <location>
        <begin position="34"/>
        <end position="51"/>
    </location>
</feature>
<evidence type="ECO:0000256" key="3">
    <source>
        <dbReference type="ARBA" id="ARBA00022692"/>
    </source>
</evidence>
<sequence length="176" mass="19970">MFGRIQTVDNKVLYNISRMHKPALTKIMVASSRLGNAGFVWWAICIPFFVVPEWRKTGFNFVFALCLAHLMGEIIIKHLVKRTRPCHLLEDEEQIINKPRFYSFPSGHTTASFAFATTALLRCQPAACLPILFLAFMIGFSRIYLRVHYLTDVVCGMLLGSTCGIISVMLFNNVFS</sequence>
<feature type="transmembrane region" description="Helical" evidence="7">
    <location>
        <begin position="126"/>
        <end position="145"/>
    </location>
</feature>
<dbReference type="Gene3D" id="1.20.144.10">
    <property type="entry name" value="Phosphatidic acid phosphatase type 2/haloperoxidase"/>
    <property type="match status" value="1"/>
</dbReference>
<keyword evidence="4" id="KW-0378">Hydrolase</keyword>
<accession>A0ABR7HLW5</accession>
<evidence type="ECO:0000313" key="10">
    <source>
        <dbReference type="Proteomes" id="UP000636755"/>
    </source>
</evidence>
<dbReference type="EMBL" id="JACOPS010000004">
    <property type="protein sequence ID" value="MBC5728533.1"/>
    <property type="molecule type" value="Genomic_DNA"/>
</dbReference>
<keyword evidence="3 7" id="KW-0812">Transmembrane</keyword>
<comment type="caution">
    <text evidence="9">The sequence shown here is derived from an EMBL/GenBank/DDBJ whole genome shotgun (WGS) entry which is preliminary data.</text>
</comment>
<evidence type="ECO:0000256" key="5">
    <source>
        <dbReference type="ARBA" id="ARBA00022989"/>
    </source>
</evidence>
<dbReference type="SUPFAM" id="SSF48317">
    <property type="entry name" value="Acid phosphatase/Vanadium-dependent haloperoxidase"/>
    <property type="match status" value="1"/>
</dbReference>
<dbReference type="PANTHER" id="PTHR14969:SF62">
    <property type="entry name" value="DECAPRENYLPHOSPHORYL-5-PHOSPHORIBOSE PHOSPHATASE RV3807C-RELATED"/>
    <property type="match status" value="1"/>
</dbReference>
<keyword evidence="2" id="KW-1003">Cell membrane</keyword>